<evidence type="ECO:0000256" key="8">
    <source>
        <dbReference type="ARBA" id="ARBA00023128"/>
    </source>
</evidence>
<keyword evidence="8 10" id="KW-0496">Mitochondrion</keyword>
<evidence type="ECO:0000256" key="7">
    <source>
        <dbReference type="ARBA" id="ARBA00023121"/>
    </source>
</evidence>
<evidence type="ECO:0000259" key="12">
    <source>
        <dbReference type="PROSITE" id="PS51847"/>
    </source>
</evidence>
<dbReference type="GO" id="GO:0032865">
    <property type="term" value="C:ERMES complex"/>
    <property type="evidence" value="ECO:0007669"/>
    <property type="project" value="UniProtKB-UniRule"/>
</dbReference>
<feature type="compositionally biased region" description="Basic residues" evidence="11">
    <location>
        <begin position="362"/>
        <end position="383"/>
    </location>
</feature>
<feature type="compositionally biased region" description="Polar residues" evidence="11">
    <location>
        <begin position="484"/>
        <end position="496"/>
    </location>
</feature>
<feature type="region of interest" description="Disordered" evidence="11">
    <location>
        <begin position="483"/>
        <end position="520"/>
    </location>
</feature>
<evidence type="ECO:0000313" key="14">
    <source>
        <dbReference type="Proteomes" id="UP000241818"/>
    </source>
</evidence>
<dbReference type="STRING" id="857342.A0A2T3AVD1"/>
<dbReference type="PANTHER" id="PTHR28185:SF1">
    <property type="entry name" value="MITOCHONDRIAL DISTRIBUTION AND MORPHOLOGY PROTEIN 34"/>
    <property type="match status" value="1"/>
</dbReference>
<dbReference type="InterPro" id="IPR058825">
    <property type="entry name" value="MDM34_N"/>
</dbReference>
<name>A0A2T3AVD1_AMORE</name>
<keyword evidence="3 10" id="KW-1134">Transmembrane beta strand</keyword>
<dbReference type="GO" id="GO:1990456">
    <property type="term" value="P:mitochondrion-endoplasmic reticulum membrane tethering"/>
    <property type="evidence" value="ECO:0007669"/>
    <property type="project" value="TreeGrafter"/>
</dbReference>
<accession>A0A2T3AVD1</accession>
<sequence>MAFNFNWSPLAADADFYSRAREMLTAALNKSPKPPIIVDDILVNELNLGSVPPDLEILEIGDLAEDRFRGIFKMCYAGDAFLTLKTRVQANPLNTYLFSKPSFTSPQPLAASSGLTIPLQITLSEIKLSAFIILVFSRQKGLTLVFRNDPLESLKVSSTFDSIPFVRDYLQKEIEAQLRTLMMDELPAIIHRLSLRLWCPEHKARVAEEKAHAAKLDEEVPVDPFASPPQDAVDARGNVLDASEISSLSLDRGSEIHSLFSQKNLLRLAALTDSHRTLSLFTPSIRDAVFRAWAGPSERSDTMGSSGPATPTLMRSHSSLGSTSTTYTFGKGSDDGHGQLTSRPSLVSLNSSTTGLSLGAGRHSRSHANRKKKTRVVNLRKKKTTDDMVSESADSETSSVMPASEPLYATSISEEPGDSIITPPRSPSGRVRFRTSSIDLGDSPRKLRLSNPGRPGMTSLTVPEQAILDPVPPIEQLDSRATAPISTNPHRSSHAPSQYAAEKSKSDIPHLEPAPMLSDPSVPGILEQAWVLKMAGEIARRAHDEKAVAEGFWQRDDRDDTPPPAYQQKA</sequence>
<dbReference type="InterPro" id="IPR031468">
    <property type="entry name" value="SMP_LBD"/>
</dbReference>
<evidence type="ECO:0000256" key="11">
    <source>
        <dbReference type="SAM" id="MobiDB-lite"/>
    </source>
</evidence>
<gene>
    <name evidence="10" type="primary">MDM34</name>
    <name evidence="13" type="ORF">M430DRAFT_126315</name>
</gene>
<keyword evidence="14" id="KW-1185">Reference proteome</keyword>
<dbReference type="Proteomes" id="UP000241818">
    <property type="component" value="Unassembled WGS sequence"/>
</dbReference>
<dbReference type="GO" id="GO:0015914">
    <property type="term" value="P:phospholipid transport"/>
    <property type="evidence" value="ECO:0007669"/>
    <property type="project" value="TreeGrafter"/>
</dbReference>
<evidence type="ECO:0000256" key="5">
    <source>
        <dbReference type="ARBA" id="ARBA00022787"/>
    </source>
</evidence>
<evidence type="ECO:0000256" key="3">
    <source>
        <dbReference type="ARBA" id="ARBA00022452"/>
    </source>
</evidence>
<dbReference type="Pfam" id="PF26545">
    <property type="entry name" value="Mdm34_N"/>
    <property type="match status" value="1"/>
</dbReference>
<comment type="subunit">
    <text evidence="10">Component of the ER-mitochondria encounter structure (ERMES) or MDM complex, composed of MMM1, MDM10, MDM12 and MDM34.</text>
</comment>
<dbReference type="GO" id="GO:0008289">
    <property type="term" value="F:lipid binding"/>
    <property type="evidence" value="ECO:0007669"/>
    <property type="project" value="UniProtKB-KW"/>
</dbReference>
<keyword evidence="7" id="KW-0446">Lipid-binding</keyword>
<keyword evidence="9 10" id="KW-0472">Membrane</keyword>
<dbReference type="HAMAP" id="MF_03105">
    <property type="entry name" value="Mdm34"/>
    <property type="match status" value="1"/>
</dbReference>
<dbReference type="InParanoid" id="A0A2T3AVD1"/>
<feature type="region of interest" description="Disordered" evidence="11">
    <location>
        <begin position="296"/>
        <end position="464"/>
    </location>
</feature>
<keyword evidence="2" id="KW-0813">Transport</keyword>
<evidence type="ECO:0000256" key="9">
    <source>
        <dbReference type="ARBA" id="ARBA00023136"/>
    </source>
</evidence>
<organism evidence="13 14">
    <name type="scientific">Amorphotheca resinae ATCC 22711</name>
    <dbReference type="NCBI Taxonomy" id="857342"/>
    <lineage>
        <taxon>Eukaryota</taxon>
        <taxon>Fungi</taxon>
        <taxon>Dikarya</taxon>
        <taxon>Ascomycota</taxon>
        <taxon>Pezizomycotina</taxon>
        <taxon>Leotiomycetes</taxon>
        <taxon>Helotiales</taxon>
        <taxon>Amorphothecaceae</taxon>
        <taxon>Amorphotheca</taxon>
    </lineage>
</organism>
<dbReference type="PROSITE" id="PS51847">
    <property type="entry name" value="SMP"/>
    <property type="match status" value="1"/>
</dbReference>
<keyword evidence="4 10" id="KW-0812">Transmembrane</keyword>
<dbReference type="GO" id="GO:0007005">
    <property type="term" value="P:mitochondrion organization"/>
    <property type="evidence" value="ECO:0007669"/>
    <property type="project" value="InterPro"/>
</dbReference>
<dbReference type="PANTHER" id="PTHR28185">
    <property type="entry name" value="MITOCHONDRIAL DISTRIBUTION AND MORPHOLOGY PROTEIN 34"/>
    <property type="match status" value="1"/>
</dbReference>
<feature type="region of interest" description="Disordered" evidence="11">
    <location>
        <begin position="543"/>
        <end position="570"/>
    </location>
</feature>
<dbReference type="InterPro" id="IPR027536">
    <property type="entry name" value="MDM34"/>
</dbReference>
<feature type="compositionally biased region" description="Basic and acidic residues" evidence="11">
    <location>
        <begin position="543"/>
        <end position="561"/>
    </location>
</feature>
<feature type="compositionally biased region" description="Low complexity" evidence="11">
    <location>
        <begin position="345"/>
        <end position="359"/>
    </location>
</feature>
<keyword evidence="6" id="KW-0445">Lipid transport</keyword>
<evidence type="ECO:0000256" key="6">
    <source>
        <dbReference type="ARBA" id="ARBA00023055"/>
    </source>
</evidence>
<feature type="compositionally biased region" description="Polar residues" evidence="11">
    <location>
        <begin position="302"/>
        <end position="328"/>
    </location>
</feature>
<evidence type="ECO:0000256" key="1">
    <source>
        <dbReference type="ARBA" id="ARBA00004370"/>
    </source>
</evidence>
<comment type="function">
    <text evidence="10">Component of the ERMES/MDM complex, which serves as a molecular tether to connect the endoplasmic reticulum (ER) and mitochondria. Components of this complex are involved in the control of mitochondrial shape and protein biogenesis, and function in nonvesicular lipid trafficking between the ER and mitochondria. MDM34 is required for the interaction of the ER-resident membrane protein MMM1 and the outer mitochondrial membrane-resident beta-barrel protein MDM10.</text>
</comment>
<evidence type="ECO:0000256" key="2">
    <source>
        <dbReference type="ARBA" id="ARBA00022448"/>
    </source>
</evidence>
<reference evidence="13 14" key="1">
    <citation type="journal article" date="2018" name="New Phytol.">
        <title>Comparative genomics and transcriptomics depict ericoid mycorrhizal fungi as versatile saprotrophs and plant mutualists.</title>
        <authorList>
            <person name="Martino E."/>
            <person name="Morin E."/>
            <person name="Grelet G.A."/>
            <person name="Kuo A."/>
            <person name="Kohler A."/>
            <person name="Daghino S."/>
            <person name="Barry K.W."/>
            <person name="Cichocki N."/>
            <person name="Clum A."/>
            <person name="Dockter R.B."/>
            <person name="Hainaut M."/>
            <person name="Kuo R.C."/>
            <person name="LaButti K."/>
            <person name="Lindahl B.D."/>
            <person name="Lindquist E.A."/>
            <person name="Lipzen A."/>
            <person name="Khouja H.R."/>
            <person name="Magnuson J."/>
            <person name="Murat C."/>
            <person name="Ohm R.A."/>
            <person name="Singer S.W."/>
            <person name="Spatafora J.W."/>
            <person name="Wang M."/>
            <person name="Veneault-Fourrey C."/>
            <person name="Henrissat B."/>
            <person name="Grigoriev I.V."/>
            <person name="Martin F.M."/>
            <person name="Perotto S."/>
        </authorList>
    </citation>
    <scope>NUCLEOTIDE SEQUENCE [LARGE SCALE GENOMIC DNA]</scope>
    <source>
        <strain evidence="13 14">ATCC 22711</strain>
    </source>
</reference>
<proteinExistence type="inferred from homology"/>
<evidence type="ECO:0000256" key="4">
    <source>
        <dbReference type="ARBA" id="ARBA00022692"/>
    </source>
</evidence>
<evidence type="ECO:0000256" key="10">
    <source>
        <dbReference type="HAMAP-Rule" id="MF_03105"/>
    </source>
</evidence>
<comment type="domain">
    <text evidence="10">Lacks alpha-helical transmembrane segments, suggesting that it resides in the membrane via beta-sheet conformations similar to those predicted for other outer membrane proteins and porin.</text>
</comment>
<comment type="similarity">
    <text evidence="10">Belongs to the MDM34 family.</text>
</comment>
<dbReference type="EMBL" id="KZ679015">
    <property type="protein sequence ID" value="PSS12625.1"/>
    <property type="molecule type" value="Genomic_DNA"/>
</dbReference>
<dbReference type="AlphaFoldDB" id="A0A2T3AVD1"/>
<evidence type="ECO:0000313" key="13">
    <source>
        <dbReference type="EMBL" id="PSS12625.1"/>
    </source>
</evidence>
<comment type="subcellular location">
    <subcellularLocation>
        <location evidence="1">Membrane</location>
    </subcellularLocation>
    <subcellularLocation>
        <location evidence="10">Mitochondrion outer membrane</location>
        <topology evidence="10">Multi-pass membrane protein</topology>
    </subcellularLocation>
    <text evidence="10">The ERMES/MDM complex localizes to a few discrete foci (around 10 per single cell), that represent mitochondria-endoplasmic reticulum junctions. These foci are often found next to mtDNA nucleoids.</text>
</comment>
<dbReference type="CDD" id="cd21673">
    <property type="entry name" value="SMP_Mdm34"/>
    <property type="match status" value="1"/>
</dbReference>
<protein>
    <recommendedName>
        <fullName evidence="10">Mitochondrial distribution and morphology protein 34</fullName>
    </recommendedName>
</protein>
<keyword evidence="5 10" id="KW-1000">Mitochondrion outer membrane</keyword>
<feature type="domain" description="SMP-LTD" evidence="12">
    <location>
        <begin position="1"/>
        <end position="195"/>
    </location>
</feature>
<dbReference type="OrthoDB" id="17927at2759"/>